<keyword evidence="16" id="KW-1185">Reference proteome</keyword>
<evidence type="ECO:0000256" key="9">
    <source>
        <dbReference type="ARBA" id="ARBA00022827"/>
    </source>
</evidence>
<dbReference type="PANTHER" id="PTHR42923:SF3">
    <property type="entry name" value="PROTOPORPHYRINOGEN OXIDASE"/>
    <property type="match status" value="1"/>
</dbReference>
<keyword evidence="8 12" id="KW-0285">Flavoprotein</keyword>
<dbReference type="InterPro" id="IPR050464">
    <property type="entry name" value="Zeta_carotene_desat/Oxidored"/>
</dbReference>
<dbReference type="InterPro" id="IPR036188">
    <property type="entry name" value="FAD/NAD-bd_sf"/>
</dbReference>
<dbReference type="PANTHER" id="PTHR42923">
    <property type="entry name" value="PROTOPORPHYRINOGEN OXIDASE"/>
    <property type="match status" value="1"/>
</dbReference>
<dbReference type="AlphaFoldDB" id="A0A1G6GF20"/>
<evidence type="ECO:0000256" key="7">
    <source>
        <dbReference type="ARBA" id="ARBA00019046"/>
    </source>
</evidence>
<dbReference type="Proteomes" id="UP000199086">
    <property type="component" value="Unassembled WGS sequence"/>
</dbReference>
<dbReference type="EMBL" id="FMYF01000002">
    <property type="protein sequence ID" value="SDB80601.1"/>
    <property type="molecule type" value="Genomic_DNA"/>
</dbReference>
<gene>
    <name evidence="15" type="ORF">GA0111570_102392</name>
</gene>
<accession>A0A1G6GF20</accession>
<evidence type="ECO:0000256" key="3">
    <source>
        <dbReference type="ARBA" id="ARBA00002185"/>
    </source>
</evidence>
<comment type="pathway">
    <text evidence="4 12">Porphyrin-containing compound metabolism; protoheme biosynthesis.</text>
</comment>
<evidence type="ECO:0000256" key="5">
    <source>
        <dbReference type="ARBA" id="ARBA00008310"/>
    </source>
</evidence>
<evidence type="ECO:0000256" key="1">
    <source>
        <dbReference type="ARBA" id="ARBA00001755"/>
    </source>
</evidence>
<comment type="similarity">
    <text evidence="5 12">Belongs to the protoporphyrinogen/coproporphyrinogen oxidase family. Coproporphyrinogen III oxidase subfamily.</text>
</comment>
<evidence type="ECO:0000313" key="16">
    <source>
        <dbReference type="Proteomes" id="UP000199086"/>
    </source>
</evidence>
<evidence type="ECO:0000256" key="12">
    <source>
        <dbReference type="RuleBase" id="RU364052"/>
    </source>
</evidence>
<evidence type="ECO:0000313" key="15">
    <source>
        <dbReference type="EMBL" id="SDB80601.1"/>
    </source>
</evidence>
<evidence type="ECO:0000256" key="4">
    <source>
        <dbReference type="ARBA" id="ARBA00004744"/>
    </source>
</evidence>
<dbReference type="GO" id="GO:0006783">
    <property type="term" value="P:heme biosynthetic process"/>
    <property type="evidence" value="ECO:0007669"/>
    <property type="project" value="UniProtKB-UniRule"/>
</dbReference>
<dbReference type="STRING" id="1577474.GA0111570_102392"/>
<evidence type="ECO:0000256" key="13">
    <source>
        <dbReference type="SAM" id="MobiDB-lite"/>
    </source>
</evidence>
<comment type="cofactor">
    <cofactor evidence="2 12">
        <name>FAD</name>
        <dbReference type="ChEBI" id="CHEBI:57692"/>
    </cofactor>
</comment>
<dbReference type="GO" id="GO:0004729">
    <property type="term" value="F:oxygen-dependent protoporphyrinogen oxidase activity"/>
    <property type="evidence" value="ECO:0007669"/>
    <property type="project" value="UniProtKB-UniRule"/>
</dbReference>
<comment type="subcellular location">
    <subcellularLocation>
        <location evidence="12">Cytoplasm</location>
    </subcellularLocation>
</comment>
<evidence type="ECO:0000256" key="2">
    <source>
        <dbReference type="ARBA" id="ARBA00001974"/>
    </source>
</evidence>
<feature type="region of interest" description="Disordered" evidence="13">
    <location>
        <begin position="1"/>
        <end position="48"/>
    </location>
</feature>
<dbReference type="NCBIfam" id="TIGR00562">
    <property type="entry name" value="proto_IX_ox"/>
    <property type="match status" value="1"/>
</dbReference>
<comment type="catalytic activity">
    <reaction evidence="1">
        <text>coproporphyrinogen III + 3 O2 = coproporphyrin III + 3 H2O2</text>
        <dbReference type="Rhea" id="RHEA:43436"/>
        <dbReference type="ChEBI" id="CHEBI:15379"/>
        <dbReference type="ChEBI" id="CHEBI:16240"/>
        <dbReference type="ChEBI" id="CHEBI:57309"/>
        <dbReference type="ChEBI" id="CHEBI:131725"/>
        <dbReference type="EC" id="1.3.3.15"/>
    </reaction>
    <physiologicalReaction direction="left-to-right" evidence="1">
        <dbReference type="Rhea" id="RHEA:43437"/>
    </physiologicalReaction>
</comment>
<feature type="compositionally biased region" description="Basic residues" evidence="13">
    <location>
        <begin position="1"/>
        <end position="10"/>
    </location>
</feature>
<dbReference type="InterPro" id="IPR004572">
    <property type="entry name" value="Protoporphyrinogen_oxidase"/>
</dbReference>
<dbReference type="EC" id="1.3.3.15" evidence="6 12"/>
<protein>
    <recommendedName>
        <fullName evidence="7 12">Coproporphyrinogen III oxidase</fullName>
        <ecNumber evidence="6 12">1.3.3.15</ecNumber>
    </recommendedName>
</protein>
<keyword evidence="9 12" id="KW-0274">FAD</keyword>
<organism evidence="15 16">
    <name type="scientific">Raineyella antarctica</name>
    <dbReference type="NCBI Taxonomy" id="1577474"/>
    <lineage>
        <taxon>Bacteria</taxon>
        <taxon>Bacillati</taxon>
        <taxon>Actinomycetota</taxon>
        <taxon>Actinomycetes</taxon>
        <taxon>Propionibacteriales</taxon>
        <taxon>Propionibacteriaceae</taxon>
        <taxon>Raineyella</taxon>
    </lineage>
</organism>
<sequence length="520" mass="54645">MAGSHKHGERRRTAAGNLQSMEPTPSPTEPTGAAQQVTPEPGPVQPAGRHVTVVGAGVSGLVAARDLARAGFRVTLVESADRLGGQVRTIDFADRRVDVGAEAVYVRPPHLAGLVRELGLWDSAVGSHPGTTLLGHPHGAQPMPAGIGPTGPTQLMPVVRSGMLSLPGMVRAGLEPFLARMTPPLPVDQDISVGGFLASRFGHEVVRRFVDPMLGSLHSGDVYQLSLRGNAPQLVAAAEHNKSLMLQRTPKATTSGPGFLSWTDGLQTLTNALAADIVAHGGTISTGVDVRQLARVAQGWQVRTSAGGFETDAVVLATPTQVTADLLSLLRGSAAETLRKQRAASIANVLLAMSADQVFTHRRGDRTLLRATPETNGILLPSDAPWTMKAATFLTTKWPHLRLTADGRDDNTFLVRVSAGRVGRHEIDDLDDAALVAQMADDLHRTTGISAEVRESKVVRWPVVPQCEVGQPADVAAIRADLARQLPTLALAGGGIDGLGISSVVRSGQNAARTIIDALA</sequence>
<evidence type="ECO:0000256" key="8">
    <source>
        <dbReference type="ARBA" id="ARBA00022630"/>
    </source>
</evidence>
<dbReference type="Gene3D" id="3.90.660.20">
    <property type="entry name" value="Protoporphyrinogen oxidase, mitochondrial, domain 2"/>
    <property type="match status" value="1"/>
</dbReference>
<dbReference type="UniPathway" id="UPA00252"/>
<proteinExistence type="inferred from homology"/>
<dbReference type="Gene3D" id="3.50.50.60">
    <property type="entry name" value="FAD/NAD(P)-binding domain"/>
    <property type="match status" value="1"/>
</dbReference>
<keyword evidence="12" id="KW-0963">Cytoplasm</keyword>
<dbReference type="Pfam" id="PF01593">
    <property type="entry name" value="Amino_oxidase"/>
    <property type="match status" value="1"/>
</dbReference>
<reference evidence="15 16" key="1">
    <citation type="submission" date="2016-06" db="EMBL/GenBank/DDBJ databases">
        <authorList>
            <person name="Olsen C.W."/>
            <person name="Carey S."/>
            <person name="Hinshaw L."/>
            <person name="Karasin A.I."/>
        </authorList>
    </citation>
    <scope>NUCLEOTIDE SEQUENCE [LARGE SCALE GENOMIC DNA]</scope>
    <source>
        <strain evidence="15 16">LZ-22</strain>
    </source>
</reference>
<dbReference type="SUPFAM" id="SSF54373">
    <property type="entry name" value="FAD-linked reductases, C-terminal domain"/>
    <property type="match status" value="1"/>
</dbReference>
<dbReference type="InterPro" id="IPR002937">
    <property type="entry name" value="Amino_oxidase"/>
</dbReference>
<name>A0A1G6GF20_9ACTN</name>
<feature type="domain" description="Amine oxidase" evidence="14">
    <location>
        <begin position="58"/>
        <end position="516"/>
    </location>
</feature>
<dbReference type="GO" id="GO:0005737">
    <property type="term" value="C:cytoplasm"/>
    <property type="evidence" value="ECO:0007669"/>
    <property type="project" value="UniProtKB-SubCell"/>
</dbReference>
<evidence type="ECO:0000256" key="11">
    <source>
        <dbReference type="ARBA" id="ARBA00023133"/>
    </source>
</evidence>
<dbReference type="Gene3D" id="1.10.3110.10">
    <property type="entry name" value="protoporphyrinogen ix oxidase, domain 3"/>
    <property type="match status" value="1"/>
</dbReference>
<keyword evidence="10 12" id="KW-0560">Oxidoreductase</keyword>
<evidence type="ECO:0000256" key="10">
    <source>
        <dbReference type="ARBA" id="ARBA00023002"/>
    </source>
</evidence>
<keyword evidence="11 12" id="KW-0350">Heme biosynthesis</keyword>
<evidence type="ECO:0000259" key="14">
    <source>
        <dbReference type="Pfam" id="PF01593"/>
    </source>
</evidence>
<dbReference type="SUPFAM" id="SSF51905">
    <property type="entry name" value="FAD/NAD(P)-binding domain"/>
    <property type="match status" value="1"/>
</dbReference>
<evidence type="ECO:0000256" key="6">
    <source>
        <dbReference type="ARBA" id="ARBA00012402"/>
    </source>
</evidence>
<comment type="function">
    <text evidence="3 12">Involved in coproporphyrin-dependent heme b biosynthesis. Catalyzes the oxidation of coproporphyrinogen III to coproporphyrin III.</text>
</comment>